<accession>A0ABY8BGD4</accession>
<evidence type="ECO:0000313" key="1">
    <source>
        <dbReference type="EMBL" id="WEF34885.1"/>
    </source>
</evidence>
<dbReference type="RefSeq" id="WP_277417556.1">
    <property type="nucleotide sequence ID" value="NZ_CP119083.1"/>
</dbReference>
<protein>
    <submittedName>
        <fullName evidence="1">Uncharacterized protein</fullName>
    </submittedName>
</protein>
<dbReference type="InterPro" id="IPR036390">
    <property type="entry name" value="WH_DNA-bd_sf"/>
</dbReference>
<dbReference type="Proteomes" id="UP001216510">
    <property type="component" value="Chromosome"/>
</dbReference>
<proteinExistence type="predicted"/>
<dbReference type="SUPFAM" id="SSF46785">
    <property type="entry name" value="Winged helix' DNA-binding domain"/>
    <property type="match status" value="1"/>
</dbReference>
<organism evidence="1 2">
    <name type="scientific">Pseudoduganella chitinolytica</name>
    <dbReference type="NCBI Taxonomy" id="34070"/>
    <lineage>
        <taxon>Bacteria</taxon>
        <taxon>Pseudomonadati</taxon>
        <taxon>Pseudomonadota</taxon>
        <taxon>Betaproteobacteria</taxon>
        <taxon>Burkholderiales</taxon>
        <taxon>Oxalobacteraceae</taxon>
        <taxon>Telluria group</taxon>
        <taxon>Pseudoduganella</taxon>
    </lineage>
</organism>
<evidence type="ECO:0000313" key="2">
    <source>
        <dbReference type="Proteomes" id="UP001216510"/>
    </source>
</evidence>
<sequence>MKFPAYPTDRVSIEALPARLARLVKAKPRTTLQLRELTGYSVEAVRVRLHRLASDGLIHSVEVRKSLGFEYWWHPGEGPIKASVPAPEPKVAKRDPLVAALFGPAKPAGKLLGAGSVLGGEG</sequence>
<keyword evidence="2" id="KW-1185">Reference proteome</keyword>
<gene>
    <name evidence="1" type="ORF">PX653_09035</name>
</gene>
<reference evidence="1 2" key="1">
    <citation type="submission" date="2023-02" db="EMBL/GenBank/DDBJ databases">
        <title>Gemone sequence of Telluria chitinolytica ACM 3522T.</title>
        <authorList>
            <person name="Frediansyah A."/>
            <person name="Miess H."/>
            <person name="Gross H."/>
        </authorList>
    </citation>
    <scope>NUCLEOTIDE SEQUENCE [LARGE SCALE GENOMIC DNA]</scope>
    <source>
        <strain evidence="1 2">ACM 3522</strain>
    </source>
</reference>
<dbReference type="EMBL" id="CP119083">
    <property type="protein sequence ID" value="WEF34885.1"/>
    <property type="molecule type" value="Genomic_DNA"/>
</dbReference>
<name>A0ABY8BGD4_9BURK</name>